<dbReference type="Pfam" id="PF21385">
    <property type="entry name" value="ACCA_BT"/>
    <property type="match status" value="1"/>
</dbReference>
<dbReference type="PROSITE" id="PS51007">
    <property type="entry name" value="CYTC"/>
    <property type="match status" value="1"/>
</dbReference>
<evidence type="ECO:0000256" key="19">
    <source>
        <dbReference type="ARBA" id="ARBA00023004"/>
    </source>
</evidence>
<dbReference type="PRINTS" id="PR00603">
    <property type="entry name" value="CYTOCHROMEC1"/>
</dbReference>
<proteinExistence type="inferred from homology"/>
<keyword evidence="18" id="KW-1133">Transmembrane helix</keyword>
<feature type="domain" description="Lipoyl-binding" evidence="31">
    <location>
        <begin position="977"/>
        <end position="1051"/>
    </location>
</feature>
<keyword evidence="10" id="KW-0812">Transmembrane</keyword>
<keyword evidence="24" id="KW-0092">Biotin</keyword>
<keyword evidence="19 29" id="KW-0408">Iron</keyword>
<dbReference type="PROSITE" id="PS50968">
    <property type="entry name" value="BIOTINYL_LIPOYL"/>
    <property type="match status" value="1"/>
</dbReference>
<dbReference type="GO" id="GO:0003989">
    <property type="term" value="F:acetyl-CoA carboxylase activity"/>
    <property type="evidence" value="ECO:0007669"/>
    <property type="project" value="UniProtKB-EC"/>
</dbReference>
<dbReference type="InterPro" id="IPR011053">
    <property type="entry name" value="Single_hybrid_motif"/>
</dbReference>
<evidence type="ECO:0000256" key="9">
    <source>
        <dbReference type="ARBA" id="ARBA00022660"/>
    </source>
</evidence>
<evidence type="ECO:0000259" key="33">
    <source>
        <dbReference type="PROSITE" id="PS50979"/>
    </source>
</evidence>
<evidence type="ECO:0000256" key="14">
    <source>
        <dbReference type="ARBA" id="ARBA00022832"/>
    </source>
</evidence>
<evidence type="ECO:0000256" key="24">
    <source>
        <dbReference type="ARBA" id="ARBA00023267"/>
    </source>
</evidence>
<dbReference type="InterPro" id="IPR013815">
    <property type="entry name" value="ATP_grasp_subdomain_1"/>
</dbReference>
<dbReference type="InterPro" id="IPR013537">
    <property type="entry name" value="AcCoA_COase_cen"/>
</dbReference>
<dbReference type="InterPro" id="IPR005479">
    <property type="entry name" value="CPAse_ATP-bd"/>
</dbReference>
<evidence type="ECO:0000256" key="23">
    <source>
        <dbReference type="ARBA" id="ARBA00023160"/>
    </source>
</evidence>
<feature type="domain" description="ATP-grasp" evidence="32">
    <location>
        <begin position="502"/>
        <end position="694"/>
    </location>
</feature>
<protein>
    <submittedName>
        <fullName evidence="37">Acetyl-coenzyme-A carboxylase</fullName>
    </submittedName>
</protein>
<dbReference type="Pfam" id="PF02167">
    <property type="entry name" value="Cytochrom_C1"/>
    <property type="match status" value="1"/>
</dbReference>
<evidence type="ECO:0000256" key="20">
    <source>
        <dbReference type="ARBA" id="ARBA00023098"/>
    </source>
</evidence>
<feature type="binding site" description="covalent" evidence="29">
    <location>
        <position position="248"/>
    </location>
    <ligand>
        <name>heme c</name>
        <dbReference type="ChEBI" id="CHEBI:61717"/>
    </ligand>
</feature>
<dbReference type="Pfam" id="PF08326">
    <property type="entry name" value="ACC_central"/>
    <property type="match status" value="1"/>
</dbReference>
<dbReference type="PROSITE" id="PS00867">
    <property type="entry name" value="CPSASE_2"/>
    <property type="match status" value="1"/>
</dbReference>
<dbReference type="InterPro" id="IPR036909">
    <property type="entry name" value="Cyt_c-like_dom_sf"/>
</dbReference>
<keyword evidence="21" id="KW-0496">Mitochondrion</keyword>
<dbReference type="PANTHER" id="PTHR45728">
    <property type="entry name" value="ACETYL-COA CARBOXYLASE, ISOFORM A"/>
    <property type="match status" value="1"/>
</dbReference>
<feature type="domain" description="Biotin carboxylation" evidence="33">
    <location>
        <begin position="345"/>
        <end position="850"/>
    </location>
</feature>
<keyword evidence="14" id="KW-0276">Fatty acid metabolism</keyword>
<dbReference type="InterPro" id="IPR049074">
    <property type="entry name" value="ACCA_BT"/>
</dbReference>
<evidence type="ECO:0000256" key="22">
    <source>
        <dbReference type="ARBA" id="ARBA00023136"/>
    </source>
</evidence>
<evidence type="ECO:0000259" key="32">
    <source>
        <dbReference type="PROSITE" id="PS50975"/>
    </source>
</evidence>
<dbReference type="Pfam" id="PF00364">
    <property type="entry name" value="Biotin_lipoyl"/>
    <property type="match status" value="1"/>
</dbReference>
<keyword evidence="16" id="KW-1278">Translocase</keyword>
<dbReference type="InterPro" id="IPR021157">
    <property type="entry name" value="Cyt_c1_TM_anchor_C"/>
</dbReference>
<evidence type="ECO:0000256" key="6">
    <source>
        <dbReference type="ARBA" id="ARBA00022516"/>
    </source>
</evidence>
<dbReference type="GO" id="GO:0046872">
    <property type="term" value="F:metal ion binding"/>
    <property type="evidence" value="ECO:0007669"/>
    <property type="project" value="UniProtKB-KW"/>
</dbReference>
<comment type="similarity">
    <text evidence="4">Belongs to the cytochrome c family.</text>
</comment>
<evidence type="ECO:0000256" key="17">
    <source>
        <dbReference type="ARBA" id="ARBA00022982"/>
    </source>
</evidence>
<comment type="catalytic activity">
    <reaction evidence="27">
        <text>hydrogencarbonate + acetyl-CoA + ATP = malonyl-CoA + ADP + phosphate + H(+)</text>
        <dbReference type="Rhea" id="RHEA:11308"/>
        <dbReference type="ChEBI" id="CHEBI:15378"/>
        <dbReference type="ChEBI" id="CHEBI:17544"/>
        <dbReference type="ChEBI" id="CHEBI:30616"/>
        <dbReference type="ChEBI" id="CHEBI:43474"/>
        <dbReference type="ChEBI" id="CHEBI:57288"/>
        <dbReference type="ChEBI" id="CHEBI:57384"/>
        <dbReference type="ChEBI" id="CHEBI:456216"/>
        <dbReference type="EC" id="6.4.1.2"/>
    </reaction>
</comment>
<dbReference type="FunFam" id="3.40.50.20:FF:000005">
    <property type="entry name" value="acetyl-CoA carboxylase isoform X2"/>
    <property type="match status" value="1"/>
</dbReference>
<comment type="pathway">
    <text evidence="3">Lipid metabolism; malonyl-CoA biosynthesis; malonyl-CoA from acetyl-CoA: step 1/1.</text>
</comment>
<dbReference type="GO" id="GO:0005524">
    <property type="term" value="F:ATP binding"/>
    <property type="evidence" value="ECO:0007669"/>
    <property type="project" value="UniProtKB-UniRule"/>
</dbReference>
<dbReference type="Gene3D" id="3.40.50.20">
    <property type="match status" value="1"/>
</dbReference>
<evidence type="ECO:0000313" key="37">
    <source>
        <dbReference type="EMBL" id="WFD20270.1"/>
    </source>
</evidence>
<evidence type="ECO:0000256" key="27">
    <source>
        <dbReference type="ARBA" id="ARBA00048065"/>
    </source>
</evidence>
<dbReference type="SUPFAM" id="SSF56059">
    <property type="entry name" value="Glutathione synthetase ATP-binding domain-like"/>
    <property type="match status" value="1"/>
</dbReference>
<comment type="catalytic activity">
    <reaction evidence="28">
        <text>N(6)-biotinyl-L-lysyl-[protein] + hydrogencarbonate + ATP = N(6)-carboxybiotinyl-L-lysyl-[protein] + ADP + phosphate + H(+)</text>
        <dbReference type="Rhea" id="RHEA:13501"/>
        <dbReference type="Rhea" id="RHEA-COMP:10505"/>
        <dbReference type="Rhea" id="RHEA-COMP:10506"/>
        <dbReference type="ChEBI" id="CHEBI:15378"/>
        <dbReference type="ChEBI" id="CHEBI:17544"/>
        <dbReference type="ChEBI" id="CHEBI:30616"/>
        <dbReference type="ChEBI" id="CHEBI:43474"/>
        <dbReference type="ChEBI" id="CHEBI:83144"/>
        <dbReference type="ChEBI" id="CHEBI:83145"/>
        <dbReference type="ChEBI" id="CHEBI:456216"/>
        <dbReference type="EC" id="6.3.4.14"/>
    </reaction>
</comment>
<dbReference type="Gene3D" id="3.90.1770.10">
    <property type="entry name" value="PreATP-grasp domain"/>
    <property type="match status" value="1"/>
</dbReference>
<dbReference type="FunFam" id="1.10.760.10:FF:000002">
    <property type="entry name" value="Cytochrome c1, heme protein"/>
    <property type="match status" value="1"/>
</dbReference>
<dbReference type="SUPFAM" id="SSF52096">
    <property type="entry name" value="ClpP/crotonase"/>
    <property type="match status" value="2"/>
</dbReference>
<dbReference type="Proteomes" id="UP001220961">
    <property type="component" value="Chromosome 5"/>
</dbReference>
<dbReference type="SMART" id="SM00878">
    <property type="entry name" value="Biotin_carb_C"/>
    <property type="match status" value="1"/>
</dbReference>
<dbReference type="InterPro" id="IPR034733">
    <property type="entry name" value="AcCoA_carboxyl_beta"/>
</dbReference>
<dbReference type="PROSITE" id="PS00866">
    <property type="entry name" value="CPSASE_1"/>
    <property type="match status" value="1"/>
</dbReference>
<feature type="binding site" description="covalent" evidence="29">
    <location>
        <position position="128"/>
    </location>
    <ligand>
        <name>heme c</name>
        <dbReference type="ChEBI" id="CHEBI:61717"/>
    </ligand>
</feature>
<keyword evidence="13" id="KW-0999">Mitochondrion inner membrane</keyword>
<dbReference type="PANTHER" id="PTHR45728:SF3">
    <property type="entry name" value="ACETYL-COA CARBOXYLASE"/>
    <property type="match status" value="1"/>
</dbReference>
<evidence type="ECO:0000259" key="31">
    <source>
        <dbReference type="PROSITE" id="PS50968"/>
    </source>
</evidence>
<dbReference type="Pfam" id="PF00289">
    <property type="entry name" value="Biotin_carb_N"/>
    <property type="match status" value="1"/>
</dbReference>
<evidence type="ECO:0000256" key="21">
    <source>
        <dbReference type="ARBA" id="ARBA00023128"/>
    </source>
</evidence>
<feature type="binding site" description="covalent" evidence="29">
    <location>
        <position position="129"/>
    </location>
    <ligand>
        <name>heme c</name>
        <dbReference type="ChEBI" id="CHEBI:61717"/>
    </ligand>
</feature>
<evidence type="ECO:0000259" key="36">
    <source>
        <dbReference type="PROSITE" id="PS51007"/>
    </source>
</evidence>
<keyword evidence="6" id="KW-0444">Lipid biosynthesis</keyword>
<dbReference type="InterPro" id="IPR029045">
    <property type="entry name" value="ClpP/crotonase-like_dom_sf"/>
</dbReference>
<dbReference type="FunFam" id="3.30.1490.20:FF:000003">
    <property type="entry name" value="acetyl-CoA carboxylase isoform X1"/>
    <property type="match status" value="1"/>
</dbReference>
<dbReference type="GO" id="GO:0006633">
    <property type="term" value="P:fatty acid biosynthetic process"/>
    <property type="evidence" value="ECO:0007669"/>
    <property type="project" value="UniProtKB-KW"/>
</dbReference>
<keyword evidence="9" id="KW-0679">Respiratory chain</keyword>
<evidence type="ECO:0000256" key="26">
    <source>
        <dbReference type="ARBA" id="ARBA00029351"/>
    </source>
</evidence>
<dbReference type="SUPFAM" id="SSF52440">
    <property type="entry name" value="PreATP-grasp domain"/>
    <property type="match status" value="1"/>
</dbReference>
<dbReference type="GO" id="GO:0004075">
    <property type="term" value="F:biotin carboxylase activity"/>
    <property type="evidence" value="ECO:0007669"/>
    <property type="project" value="UniProtKB-EC"/>
</dbReference>
<dbReference type="PROSITE" id="PS50989">
    <property type="entry name" value="COA_CT_CTER"/>
    <property type="match status" value="1"/>
</dbReference>
<dbReference type="GO" id="GO:0020037">
    <property type="term" value="F:heme binding"/>
    <property type="evidence" value="ECO:0007669"/>
    <property type="project" value="InterPro"/>
</dbReference>
<keyword evidence="25" id="KW-0511">Multifunctional enzyme</keyword>
<evidence type="ECO:0000256" key="5">
    <source>
        <dbReference type="ARBA" id="ARBA00022448"/>
    </source>
</evidence>
<name>A0AAF0E9H5_9BASI</name>
<evidence type="ECO:0000256" key="28">
    <source>
        <dbReference type="ARBA" id="ARBA00048600"/>
    </source>
</evidence>
<feature type="domain" description="CoA carboxyltransferase N-terminal" evidence="34">
    <location>
        <begin position="1755"/>
        <end position="2086"/>
    </location>
</feature>
<dbReference type="FunFam" id="3.90.226.10:FF:000010">
    <property type="entry name" value="acetyl-CoA carboxylase isoform X2"/>
    <property type="match status" value="1"/>
</dbReference>
<dbReference type="PROSITE" id="PS00188">
    <property type="entry name" value="BIOTIN"/>
    <property type="match status" value="1"/>
</dbReference>
<evidence type="ECO:0000256" key="3">
    <source>
        <dbReference type="ARBA" id="ARBA00004956"/>
    </source>
</evidence>
<dbReference type="Gene3D" id="2.40.460.10">
    <property type="entry name" value="Biotin dependent carboxylase carboxyltransferase"/>
    <property type="match status" value="1"/>
</dbReference>
<comment type="subcellular location">
    <subcellularLocation>
        <location evidence="2">Mitochondrion inner membrane</location>
    </subcellularLocation>
</comment>
<keyword evidence="23" id="KW-0275">Fatty acid biosynthesis</keyword>
<dbReference type="SUPFAM" id="SSF81496">
    <property type="entry name" value="Cytochrome c1 subunit of cytochrome bc1 complex (Ubiquinol-cytochrome c reductase), transmembrane anchor"/>
    <property type="match status" value="1"/>
</dbReference>
<evidence type="ECO:0000256" key="25">
    <source>
        <dbReference type="ARBA" id="ARBA00023268"/>
    </source>
</evidence>
<dbReference type="PROSITE" id="PS50975">
    <property type="entry name" value="ATP_GRASP"/>
    <property type="match status" value="1"/>
</dbReference>
<keyword evidence="5" id="KW-0813">Transport</keyword>
<keyword evidence="20" id="KW-0443">Lipid metabolism</keyword>
<dbReference type="InterPro" id="IPR049076">
    <property type="entry name" value="ACCA"/>
</dbReference>
<dbReference type="InterPro" id="IPR005481">
    <property type="entry name" value="BC-like_N"/>
</dbReference>
<dbReference type="SUPFAM" id="SSF51230">
    <property type="entry name" value="Single hybrid motif"/>
    <property type="match status" value="1"/>
</dbReference>
<dbReference type="SUPFAM" id="SSF51246">
    <property type="entry name" value="Rudiment single hybrid motif"/>
    <property type="match status" value="1"/>
</dbReference>
<dbReference type="InterPro" id="IPR011761">
    <property type="entry name" value="ATP-grasp"/>
</dbReference>
<feature type="domain" description="Cytochrome c" evidence="36">
    <location>
        <begin position="112"/>
        <end position="282"/>
    </location>
</feature>
<evidence type="ECO:0000256" key="2">
    <source>
        <dbReference type="ARBA" id="ARBA00004273"/>
    </source>
</evidence>
<evidence type="ECO:0000313" key="38">
    <source>
        <dbReference type="Proteomes" id="UP001220961"/>
    </source>
</evidence>
<dbReference type="Gene3D" id="1.10.760.10">
    <property type="entry name" value="Cytochrome c-like domain"/>
    <property type="match status" value="1"/>
</dbReference>
<feature type="domain" description="CoA carboxyltransferase C-terminal" evidence="35">
    <location>
        <begin position="2090"/>
        <end position="2405"/>
    </location>
</feature>
<dbReference type="InterPro" id="IPR005482">
    <property type="entry name" value="Biotin_COase_C"/>
</dbReference>
<dbReference type="InterPro" id="IPR001882">
    <property type="entry name" value="Biotin_BS"/>
</dbReference>
<evidence type="ECO:0000256" key="10">
    <source>
        <dbReference type="ARBA" id="ARBA00022692"/>
    </source>
</evidence>
<evidence type="ECO:0000256" key="1">
    <source>
        <dbReference type="ARBA" id="ARBA00001953"/>
    </source>
</evidence>
<dbReference type="Pfam" id="PF02786">
    <property type="entry name" value="CPSase_L_D2"/>
    <property type="match status" value="1"/>
</dbReference>
<evidence type="ECO:0000256" key="18">
    <source>
        <dbReference type="ARBA" id="ARBA00022989"/>
    </source>
</evidence>
<dbReference type="Gene3D" id="3.30.470.20">
    <property type="entry name" value="ATP-grasp fold, B domain"/>
    <property type="match status" value="1"/>
</dbReference>
<evidence type="ECO:0000256" key="12">
    <source>
        <dbReference type="ARBA" id="ARBA00022741"/>
    </source>
</evidence>
<dbReference type="EMBL" id="CP119912">
    <property type="protein sequence ID" value="WFD20270.1"/>
    <property type="molecule type" value="Genomic_DNA"/>
</dbReference>
<dbReference type="CDD" id="cd06850">
    <property type="entry name" value="biotinyl_domain"/>
    <property type="match status" value="1"/>
</dbReference>
<dbReference type="Gene3D" id="3.30.1490.20">
    <property type="entry name" value="ATP-grasp fold, A domain"/>
    <property type="match status" value="1"/>
</dbReference>
<dbReference type="InterPro" id="IPR009056">
    <property type="entry name" value="Cyt_c-like_dom"/>
</dbReference>
<evidence type="ECO:0000259" key="34">
    <source>
        <dbReference type="PROSITE" id="PS50980"/>
    </source>
</evidence>
<keyword evidence="8 29" id="KW-0349">Heme</keyword>
<keyword evidence="22" id="KW-0472">Membrane</keyword>
<organism evidence="37 38">
    <name type="scientific">Malassezia caprae</name>
    <dbReference type="NCBI Taxonomy" id="1381934"/>
    <lineage>
        <taxon>Eukaryota</taxon>
        <taxon>Fungi</taxon>
        <taxon>Dikarya</taxon>
        <taxon>Basidiomycota</taxon>
        <taxon>Ustilaginomycotina</taxon>
        <taxon>Malasseziomycetes</taxon>
        <taxon>Malasseziales</taxon>
        <taxon>Malasseziaceae</taxon>
        <taxon>Malassezia</taxon>
    </lineage>
</organism>
<dbReference type="GO" id="GO:0005743">
    <property type="term" value="C:mitochondrial inner membrane"/>
    <property type="evidence" value="ECO:0007669"/>
    <property type="project" value="UniProtKB-SubCell"/>
</dbReference>
<dbReference type="Gene3D" id="1.20.5.100">
    <property type="entry name" value="Cytochrome c1, transmembrane anchor, C-terminal"/>
    <property type="match status" value="1"/>
</dbReference>
<keyword evidence="38" id="KW-1185">Reference proteome</keyword>
<comment type="cofactor">
    <cofactor evidence="29">
        <name>heme c</name>
        <dbReference type="ChEBI" id="CHEBI:61717"/>
    </cofactor>
    <text evidence="29">Binds 1 heme c group covalently per subunit.</text>
</comment>
<keyword evidence="11 29" id="KW-0479">Metal-binding</keyword>
<reference evidence="37" key="1">
    <citation type="submission" date="2023-03" db="EMBL/GenBank/DDBJ databases">
        <title>Mating type loci evolution in Malassezia.</title>
        <authorList>
            <person name="Coelho M.A."/>
        </authorList>
    </citation>
    <scope>NUCLEOTIDE SEQUENCE</scope>
    <source>
        <strain evidence="37">CBS 10434</strain>
    </source>
</reference>
<dbReference type="InterPro" id="IPR011763">
    <property type="entry name" value="COA_CT_C"/>
</dbReference>
<evidence type="ECO:0000256" key="30">
    <source>
        <dbReference type="PROSITE-ProRule" id="PRU00409"/>
    </source>
</evidence>
<dbReference type="SUPFAM" id="SSF46626">
    <property type="entry name" value="Cytochrome c"/>
    <property type="match status" value="1"/>
</dbReference>
<keyword evidence="7" id="KW-0436">Ligase</keyword>
<accession>A0AAF0E9H5</accession>
<dbReference type="InterPro" id="IPR016185">
    <property type="entry name" value="PreATP-grasp_dom_sf"/>
</dbReference>
<dbReference type="Pfam" id="PF01039">
    <property type="entry name" value="Carboxyl_trans"/>
    <property type="match status" value="1"/>
</dbReference>
<evidence type="ECO:0000256" key="15">
    <source>
        <dbReference type="ARBA" id="ARBA00022840"/>
    </source>
</evidence>
<dbReference type="Gene3D" id="2.40.50.100">
    <property type="match status" value="1"/>
</dbReference>
<dbReference type="GO" id="GO:0008121">
    <property type="term" value="F:quinol-cytochrome-c reductase activity"/>
    <property type="evidence" value="ECO:0007669"/>
    <property type="project" value="UniProtKB-EC"/>
</dbReference>
<dbReference type="FunFam" id="2.40.50.100:FF:000005">
    <property type="entry name" value="Acetyl-CoA carboxylase 1"/>
    <property type="match status" value="1"/>
</dbReference>
<dbReference type="InterPro" id="IPR011054">
    <property type="entry name" value="Rudment_hybrid_motif"/>
</dbReference>
<evidence type="ECO:0000256" key="29">
    <source>
        <dbReference type="PIRSR" id="PIRSR602326-1"/>
    </source>
</evidence>
<comment type="cofactor">
    <cofactor evidence="1">
        <name>biotin</name>
        <dbReference type="ChEBI" id="CHEBI:57586"/>
    </cofactor>
</comment>
<evidence type="ECO:0000256" key="11">
    <source>
        <dbReference type="ARBA" id="ARBA00022723"/>
    </source>
</evidence>
<dbReference type="PROSITE" id="PS50980">
    <property type="entry name" value="COA_CT_NTER"/>
    <property type="match status" value="1"/>
</dbReference>
<dbReference type="InterPro" id="IPR000089">
    <property type="entry name" value="Biotin_lipoyl"/>
</dbReference>
<evidence type="ECO:0000259" key="35">
    <source>
        <dbReference type="PROSITE" id="PS50989"/>
    </source>
</evidence>
<dbReference type="InterPro" id="IPR011762">
    <property type="entry name" value="COA_CT_N"/>
</dbReference>
<gene>
    <name evidence="37" type="primary">ACC1</name>
    <name evidence="37" type="ORF">MCAP1_002514</name>
</gene>
<dbReference type="PROSITE" id="PS50979">
    <property type="entry name" value="BC"/>
    <property type="match status" value="1"/>
</dbReference>
<feature type="binding site" description="covalent" evidence="29">
    <location>
        <position position="125"/>
    </location>
    <ligand>
        <name>heme c</name>
        <dbReference type="ChEBI" id="CHEBI:61717"/>
    </ligand>
</feature>
<evidence type="ECO:0000256" key="13">
    <source>
        <dbReference type="ARBA" id="ARBA00022792"/>
    </source>
</evidence>
<evidence type="ECO:0000256" key="4">
    <source>
        <dbReference type="ARBA" id="ARBA00006488"/>
    </source>
</evidence>
<dbReference type="InterPro" id="IPR002326">
    <property type="entry name" value="Cyt_c1"/>
</dbReference>
<dbReference type="Gene3D" id="3.90.226.10">
    <property type="entry name" value="2-enoyl-CoA Hydratase, Chain A, domain 1"/>
    <property type="match status" value="2"/>
</dbReference>
<evidence type="ECO:0000256" key="7">
    <source>
        <dbReference type="ARBA" id="ARBA00022598"/>
    </source>
</evidence>
<dbReference type="Pfam" id="PF02785">
    <property type="entry name" value="Biotin_carb_C"/>
    <property type="match status" value="1"/>
</dbReference>
<keyword evidence="17" id="KW-0249">Electron transport</keyword>
<sequence>MAQLISSCTRAVASRTAAKSGLSQSVCVDTLTWQIRFASTRAQPSMPSMLTSRTSAIAATAVAVGSIVWYQQMYGELPFLESASASSLADDGLHPPAYPWTNNGWFSTFDHSAIRRGFQVYREVCSTCHSLERIAWRNLVGVSHTVDEVKAMAQEVEYEDGPNDDGEMFQRPGKLADYMPSPYPNEEAARAGNAGALPPDLTLIVKARHGGADYIFSLLTGYCDPPAGVTVQEGLNYNPFFPGTQIAMARVLFDGLVEYEDGTPATTSQMAKDVVAFLQFTAEPEHDQRKRAGFKALILLSSLFALSVWAKRFKVHEHFYGGLAAQHAPPGPVADFVRAAGGHSVISKVLICNNGIAAVKEIRSVRKWAYEALGYERAIQFTVMATPEDLQINAEYIRMADQYVEVPGGSNANNYANVELIVDIAERMGVHAVWAGWGHASENPRLPELLAQLEPRILFIGPPGSAMRSLGDKISSTIVAQHADVPCLPWSGTGLTETFQSEQGFLTVPVDVYRQACVHSSEEGLEAALRIGFPVMIKASEGGGGKGIRMCASAESFSQLYHAAVGEVPGSPIFIMKLAGQARHLEVQLLADQYGQAISLFGRDCSVQRRHQKIIEEAPVTIAPPEARMRMEQAAVRLAKLVGYVSAGTVEWLYSPDSGELAFLELNPRLQVEHPTTEMVSSVNIPAVQLQIAMGVPLDRISDIRELYGEPRDSTTRIDFGSLDGSLATRPQPQGHVMACRITAENPDTGFKPGIGSLSELNFRSSTSTWGYFSVSHSGALHQYADSQFGHVFALGANREEARKNMVFSLKELSIRSEFRTTVEYLIMLLEMEDFVHNDITTGWLDGLIERQITARKPPTDLAVVCGATVRAHGLAQECRAEFKRILHRGQVPQRSTIRTSFRIEFIYEQVRYSLVAVQNAPTGWTLYLNGQATRVSLRELSDGGLLIRLGGQSHTVYALDEVGQTRLTIDQQTCVIEEESDPTQICSPSPGKLVRLLVESGSHVVAGQTIAEIEVMKMYLPLVAQESGTLSFVKSPGVSLNPGDLLGVLTVDDPSKISRAEPFVGQLPDYGTPDVLGTKAHQRLEAALDTLHHVLDGYDQSDKQDEAVRTLIECLCMPSLPFAQACAVLSTLSGRLPGTTEEELRADMDRAEAANAPFPAQAMRRRVDGALASVTDTAAHLALSTALAPLYVLLDAHALGLWYNEIQTLSALLERYDAVESQFQRGPEAVLHLRTATNGNLDEVMKLQVSHEGVARKNALLLLLLTQYIQHSDMASKTEHAQRMVAVLRALSQLRGADTAPVALKAREILIQAAMPSLSVRQAQMEEVLWRSTRHAEDGITTPSLDVLRELSDLPYNVSDVLHSFFAHTQMPLAYAALVTYIMRVYRAYDIVAINFATEQLDRERALITWNFQMSAEVLSNRAKEKERQASSTDLADHMMRRTRPKLRIGAMTTSPSLSELPSVLRNVLKYYGENSTGADPVNVLTIATPHEQPLDDGVLPRQIGHMLTELAPALAKAGLRRVSIMLCTNGLYPLYATYRRLRDGTWQEHRAIRNVEPALSYQLELDRIQPHFEITPLPMSSSSVHLYHARGLDNPADVRFFVRALIRPLRAPSDVPMYLLSESERVLTDVFNTLEVAQGRKEYSSADGSHIFLSWLYPLDVPLEHVMQTCRQFETQYADHFRRLRIDDAEIRLILMNQGSPRPLRIFITTETAFTASFMAYDEVIDVNGAAVLRSLSHPPSQSPLHRKSAHRAYPNRAPLQTRRVKAERLGTTFVYDVPDALRQALRALYAQTAHPVPEDPLLEVCELVPHGDSISVEERPPAQNTIGMVAWQLRLETPEFPEGRPLVVLANDVTWQAGSFGPLEDAFFARVCRHARAERIPLLYVSANSGARLGLATEPMDLFRAKFIDDDVTKGLEYLYVDAEGLARLPPDSVRTRALSLADGTVHHVLTDVIGAPNAGLGVECLSGSGLIAGEMSRARQDIFTTTIVTGRSVGIGAYLARLGGRVIQVETSPMILTGFQALNKLLGREVYTSNLQLGGPNIMYSNGVTHVSVPSDLDAMRAFLQWLAFVPARAGEPPCLVTPSDPVDRDVAFTPTATPYDPRAMIEGTYGPDGTFLPGLFDRGTFQETLAGWATSVVVGRARLGGIPFGVIAVETRTLERVVPADPANPHSTEHRVMEAGQVWYPNSAYKTAQAIVDFDREGLPLLMLANWRGFSGGQQDMYDEILKQGSKIVDGLAAYRQPVFVHIPPAGELRGGSWVVIDSKVNAHGMVEMTADTDSARGGVLEAAGLVEIKYRADRQRATMERLDPTYATLAREVREANTPGERADAKVRLQAREKQIAPFFHAVAVEYADAHDRAGRMLATGVLVRAIAWKETRAYFYWRCRRRLAEVRYERRIAAANPALLPAECRARVRAAAQYEASDADQRVAELLDAHGAALEQAVEEARIDGLAAQLAQLPPAVRERLLRRD</sequence>
<evidence type="ECO:0000256" key="16">
    <source>
        <dbReference type="ARBA" id="ARBA00022967"/>
    </source>
</evidence>
<evidence type="ECO:0000256" key="8">
    <source>
        <dbReference type="ARBA" id="ARBA00022617"/>
    </source>
</evidence>
<comment type="catalytic activity">
    <reaction evidence="26">
        <text>a quinol + 2 Fe(III)-[cytochrome c](out) = a quinone + 2 Fe(II)-[cytochrome c](out) + 2 H(+)(out)</text>
        <dbReference type="Rhea" id="RHEA:11484"/>
        <dbReference type="Rhea" id="RHEA-COMP:10350"/>
        <dbReference type="Rhea" id="RHEA-COMP:14399"/>
        <dbReference type="ChEBI" id="CHEBI:15378"/>
        <dbReference type="ChEBI" id="CHEBI:24646"/>
        <dbReference type="ChEBI" id="CHEBI:29033"/>
        <dbReference type="ChEBI" id="CHEBI:29034"/>
        <dbReference type="ChEBI" id="CHEBI:132124"/>
        <dbReference type="EC" id="7.1.1.8"/>
    </reaction>
</comment>
<keyword evidence="15 30" id="KW-0067">ATP-binding</keyword>
<dbReference type="InterPro" id="IPR011764">
    <property type="entry name" value="Biotin_carboxylation_dom"/>
</dbReference>
<keyword evidence="12 30" id="KW-0547">Nucleotide-binding</keyword>